<evidence type="ECO:0000313" key="1">
    <source>
        <dbReference type="EMBL" id="KOB67531.1"/>
    </source>
</evidence>
<accession>A0A0L7KWT8</accession>
<gene>
    <name evidence="1" type="ORF">OBRU01_19685</name>
</gene>
<proteinExistence type="predicted"/>
<evidence type="ECO:0000313" key="2">
    <source>
        <dbReference type="Proteomes" id="UP000037510"/>
    </source>
</evidence>
<dbReference type="EMBL" id="JTDY01004970">
    <property type="protein sequence ID" value="KOB67531.1"/>
    <property type="molecule type" value="Genomic_DNA"/>
</dbReference>
<name>A0A0L7KWT8_OPEBR</name>
<sequence>MWMLVSRWQKRGMIKLWNRLRSNYKTLPFIGHAYMFLGSDEDRMKIFQTIGLEAYATGGLLAMWQGSRLY</sequence>
<dbReference type="Proteomes" id="UP000037510">
    <property type="component" value="Unassembled WGS sequence"/>
</dbReference>
<keyword evidence="2" id="KW-1185">Reference proteome</keyword>
<reference evidence="1 2" key="1">
    <citation type="journal article" date="2015" name="Genome Biol. Evol.">
        <title>The genome of winter moth (Operophtera brumata) provides a genomic perspective on sexual dimorphism and phenology.</title>
        <authorList>
            <person name="Derks M.F."/>
            <person name="Smit S."/>
            <person name="Salis L."/>
            <person name="Schijlen E."/>
            <person name="Bossers A."/>
            <person name="Mateman C."/>
            <person name="Pijl A.S."/>
            <person name="de Ridder D."/>
            <person name="Groenen M.A."/>
            <person name="Visser M.E."/>
            <person name="Megens H.J."/>
        </authorList>
    </citation>
    <scope>NUCLEOTIDE SEQUENCE [LARGE SCALE GENOMIC DNA]</scope>
    <source>
        <strain evidence="1">WM2013NL</strain>
        <tissue evidence="1">Head and thorax</tissue>
    </source>
</reference>
<dbReference type="AlphaFoldDB" id="A0A0L7KWT8"/>
<organism evidence="1 2">
    <name type="scientific">Operophtera brumata</name>
    <name type="common">Winter moth</name>
    <name type="synonym">Phalaena brumata</name>
    <dbReference type="NCBI Taxonomy" id="104452"/>
    <lineage>
        <taxon>Eukaryota</taxon>
        <taxon>Metazoa</taxon>
        <taxon>Ecdysozoa</taxon>
        <taxon>Arthropoda</taxon>
        <taxon>Hexapoda</taxon>
        <taxon>Insecta</taxon>
        <taxon>Pterygota</taxon>
        <taxon>Neoptera</taxon>
        <taxon>Endopterygota</taxon>
        <taxon>Lepidoptera</taxon>
        <taxon>Glossata</taxon>
        <taxon>Ditrysia</taxon>
        <taxon>Geometroidea</taxon>
        <taxon>Geometridae</taxon>
        <taxon>Larentiinae</taxon>
        <taxon>Operophtera</taxon>
    </lineage>
</organism>
<comment type="caution">
    <text evidence="1">The sequence shown here is derived from an EMBL/GenBank/DDBJ whole genome shotgun (WGS) entry which is preliminary data.</text>
</comment>
<protein>
    <submittedName>
        <fullName evidence="1">Cytochrome P450</fullName>
    </submittedName>
</protein>
<feature type="non-terminal residue" evidence="1">
    <location>
        <position position="70"/>
    </location>
</feature>